<dbReference type="GO" id="GO:0052621">
    <property type="term" value="F:diguanylate cyclase activity"/>
    <property type="evidence" value="ECO:0007669"/>
    <property type="project" value="UniProtKB-EC"/>
</dbReference>
<dbReference type="FunFam" id="3.30.70.270:FF:000001">
    <property type="entry name" value="Diguanylate cyclase domain protein"/>
    <property type="match status" value="1"/>
</dbReference>
<dbReference type="InterPro" id="IPR050469">
    <property type="entry name" value="Diguanylate_Cyclase"/>
</dbReference>
<dbReference type="GO" id="GO:0030244">
    <property type="term" value="P:cellulose biosynthetic process"/>
    <property type="evidence" value="ECO:0007669"/>
    <property type="project" value="UniProtKB-KW"/>
</dbReference>
<protein>
    <recommendedName>
        <fullName evidence="6">diguanylate cyclase</fullName>
        <ecNumber evidence="6">2.7.7.65</ecNumber>
    </recommendedName>
    <alternativeName>
        <fullName evidence="18">Cellulose synthesis regulatory protein</fullName>
    </alternativeName>
</protein>
<reference evidence="21 22" key="1">
    <citation type="submission" date="2020-08" db="EMBL/GenBank/DDBJ databases">
        <title>Complete genome sequence of Klebsiella pneumoniae KP2757.</title>
        <authorList>
            <person name="Zhang X."/>
        </authorList>
    </citation>
    <scope>NUCLEOTIDE SEQUENCE [LARGE SCALE GENOMIC DNA]</scope>
    <source>
        <strain evidence="21 22">KP2757</strain>
    </source>
</reference>
<dbReference type="Pfam" id="PF17151">
    <property type="entry name" value="CHASE7"/>
    <property type="match status" value="1"/>
</dbReference>
<dbReference type="Proteomes" id="UP000516181">
    <property type="component" value="Chromosome"/>
</dbReference>
<comment type="function">
    <text evidence="20">Catalyzes the synthesis of cyclic-di-GMP (c-di-GMP) via the condensation of 2 GTP molecules. Cyclic-di-GMP is a second messenger which controls cell surface-associated traits in bacteria. Involved in the regulation of cellulose production.</text>
</comment>
<dbReference type="UniPathway" id="UPA00599"/>
<dbReference type="InterPro" id="IPR043128">
    <property type="entry name" value="Rev_trsase/Diguanyl_cyclase"/>
</dbReference>
<dbReference type="NCBIfam" id="TIGR00254">
    <property type="entry name" value="GGDEF"/>
    <property type="match status" value="1"/>
</dbReference>
<keyword evidence="9" id="KW-0808">Transferase</keyword>
<keyword evidence="16" id="KW-0342">GTP-binding</keyword>
<dbReference type="AlphaFoldDB" id="A0A2W7T8A2"/>
<keyword evidence="17" id="KW-0472">Membrane</keyword>
<dbReference type="UniPathway" id="UPA00694"/>
<evidence type="ECO:0000256" key="16">
    <source>
        <dbReference type="ARBA" id="ARBA00023134"/>
    </source>
</evidence>
<dbReference type="PANTHER" id="PTHR45138">
    <property type="entry name" value="REGULATORY COMPONENTS OF SENSORY TRANSDUCTION SYSTEM"/>
    <property type="match status" value="1"/>
</dbReference>
<evidence type="ECO:0000256" key="17">
    <source>
        <dbReference type="ARBA" id="ARBA00023136"/>
    </source>
</evidence>
<evidence type="ECO:0000256" key="5">
    <source>
        <dbReference type="ARBA" id="ARBA00011738"/>
    </source>
</evidence>
<dbReference type="EC" id="2.7.7.65" evidence="6"/>
<name>A0A2W7T8A2_KLEVA</name>
<keyword evidence="11" id="KW-0479">Metal-binding</keyword>
<evidence type="ECO:0000256" key="11">
    <source>
        <dbReference type="ARBA" id="ARBA00022723"/>
    </source>
</evidence>
<evidence type="ECO:0000256" key="12">
    <source>
        <dbReference type="ARBA" id="ARBA00022741"/>
    </source>
</evidence>
<dbReference type="SUPFAM" id="SSF55073">
    <property type="entry name" value="Nucleotide cyclase"/>
    <property type="match status" value="1"/>
</dbReference>
<keyword evidence="7" id="KW-1003">Cell membrane</keyword>
<keyword evidence="15" id="KW-1133">Transmembrane helix</keyword>
<comment type="pathway">
    <text evidence="4">Glycan metabolism; bacterial cellulose biosynthesis.</text>
</comment>
<evidence type="ECO:0000313" key="22">
    <source>
        <dbReference type="Proteomes" id="UP000516181"/>
    </source>
</evidence>
<evidence type="ECO:0000256" key="14">
    <source>
        <dbReference type="ARBA" id="ARBA00022916"/>
    </source>
</evidence>
<evidence type="ECO:0000256" key="18">
    <source>
        <dbReference type="ARBA" id="ARBA00031311"/>
    </source>
</evidence>
<dbReference type="GO" id="GO:0005886">
    <property type="term" value="C:plasma membrane"/>
    <property type="evidence" value="ECO:0007669"/>
    <property type="project" value="UniProtKB-SubCell"/>
</dbReference>
<sequence>MDKPLRLKINKLRHLTRPAHVVNVCFIVVLFFSTLLIWREINVLEEAYVANQRNNLANVAHEMDGLLQFNIDRMMFFRHGMLSALEQPLDIDVLRSASQRYLSQRHQEAWRVALPNRRTLPVFGVSGSVVGNNPILLKDDPLAADELMATLELGYLLNLTQHDRDFAERMQYISRSGFFTSTLPLRDESQVMTHYSQAISALWFTRQSQRNNPGRGVIWQTFPDDDPQLEEQVVTASIPLDFAGYWRGVLAMDFSVSEIKAFLVSAMQGGQEGEYQLYDSHLNLLASSAPGNVLTLLSPREQELLSRAFVHDNQGGLRLLTRYISWAKLRNFDGVLLRIHTLREGVRGNFGTITIALTLMWVLFTLMLLLSWLVIRRMVRNMSVLQTSLEWQAWHDALTRLLNRGALFEQAMAVASACQRSGRPLSVIQLDLDHFKRINDRYGHQAGDRVLSTVASTLASTVREGDLLGRVGGEEFCVVLPNTTLQDAVAVAERLRQRIQGREVFLHNNVTLRVSASLGVSTSEEQGEYQFEALQSVADRRLYLAKQNGRNQVCFRSEA</sequence>
<evidence type="ECO:0000256" key="2">
    <source>
        <dbReference type="ARBA" id="ARBA00004429"/>
    </source>
</evidence>
<keyword evidence="14" id="KW-0135">Cellulose biosynthesis</keyword>
<comment type="cofactor">
    <cofactor evidence="1">
        <name>Mg(2+)</name>
        <dbReference type="ChEBI" id="CHEBI:18420"/>
    </cofactor>
</comment>
<evidence type="ECO:0000256" key="1">
    <source>
        <dbReference type="ARBA" id="ARBA00001946"/>
    </source>
</evidence>
<evidence type="ECO:0000256" key="4">
    <source>
        <dbReference type="ARBA" id="ARBA00005186"/>
    </source>
</evidence>
<evidence type="ECO:0000256" key="3">
    <source>
        <dbReference type="ARBA" id="ARBA00004665"/>
    </source>
</evidence>
<dbReference type="Pfam" id="PF00990">
    <property type="entry name" value="GGDEF"/>
    <property type="match status" value="1"/>
</dbReference>
<evidence type="ECO:0000256" key="8">
    <source>
        <dbReference type="ARBA" id="ARBA00022519"/>
    </source>
</evidence>
<evidence type="ECO:0000256" key="19">
    <source>
        <dbReference type="ARBA" id="ARBA00034247"/>
    </source>
</evidence>
<dbReference type="CDD" id="cd01949">
    <property type="entry name" value="GGDEF"/>
    <property type="match status" value="1"/>
</dbReference>
<keyword evidence="12" id="KW-0547">Nucleotide-binding</keyword>
<dbReference type="GO" id="GO:0005525">
    <property type="term" value="F:GTP binding"/>
    <property type="evidence" value="ECO:0007669"/>
    <property type="project" value="UniProtKB-KW"/>
</dbReference>
<dbReference type="GO" id="GO:1902201">
    <property type="term" value="P:negative regulation of bacterial-type flagellum-dependent cell motility"/>
    <property type="evidence" value="ECO:0007669"/>
    <property type="project" value="TreeGrafter"/>
</dbReference>
<dbReference type="InterPro" id="IPR000160">
    <property type="entry name" value="GGDEF_dom"/>
</dbReference>
<dbReference type="Gene3D" id="3.30.70.270">
    <property type="match status" value="1"/>
</dbReference>
<keyword evidence="13" id="KW-0460">Magnesium</keyword>
<keyword evidence="10" id="KW-0812">Transmembrane</keyword>
<dbReference type="PROSITE" id="PS50887">
    <property type="entry name" value="GGDEF"/>
    <property type="match status" value="1"/>
</dbReference>
<comment type="subunit">
    <text evidence="5">Homodimer.</text>
</comment>
<comment type="subcellular location">
    <subcellularLocation>
        <location evidence="2">Cell inner membrane</location>
        <topology evidence="2">Multi-pass membrane protein</topology>
    </subcellularLocation>
</comment>
<dbReference type="GO" id="GO:0043709">
    <property type="term" value="P:cell adhesion involved in single-species biofilm formation"/>
    <property type="evidence" value="ECO:0007669"/>
    <property type="project" value="TreeGrafter"/>
</dbReference>
<organism evidence="21 22">
    <name type="scientific">Klebsiella variicola</name>
    <dbReference type="NCBI Taxonomy" id="244366"/>
    <lineage>
        <taxon>Bacteria</taxon>
        <taxon>Pseudomonadati</taxon>
        <taxon>Pseudomonadota</taxon>
        <taxon>Gammaproteobacteria</taxon>
        <taxon>Enterobacterales</taxon>
        <taxon>Enterobacteriaceae</taxon>
        <taxon>Klebsiella/Raoultella group</taxon>
        <taxon>Klebsiella</taxon>
        <taxon>Klebsiella pneumoniae complex</taxon>
    </lineage>
</organism>
<evidence type="ECO:0000256" key="6">
    <source>
        <dbReference type="ARBA" id="ARBA00012528"/>
    </source>
</evidence>
<dbReference type="SMART" id="SM00267">
    <property type="entry name" value="GGDEF"/>
    <property type="match status" value="1"/>
</dbReference>
<dbReference type="InterPro" id="IPR033416">
    <property type="entry name" value="CHASE7"/>
</dbReference>
<dbReference type="RefSeq" id="WP_110242681.1">
    <property type="nucleotide sequence ID" value="NZ_CAJCKL010000023.1"/>
</dbReference>
<dbReference type="EMBL" id="CP060807">
    <property type="protein sequence ID" value="QNP27326.1"/>
    <property type="molecule type" value="Genomic_DNA"/>
</dbReference>
<evidence type="ECO:0000256" key="10">
    <source>
        <dbReference type="ARBA" id="ARBA00022692"/>
    </source>
</evidence>
<dbReference type="GO" id="GO:0046872">
    <property type="term" value="F:metal ion binding"/>
    <property type="evidence" value="ECO:0007669"/>
    <property type="project" value="UniProtKB-KW"/>
</dbReference>
<comment type="catalytic activity">
    <reaction evidence="19">
        <text>2 GTP = 3',3'-c-di-GMP + 2 diphosphate</text>
        <dbReference type="Rhea" id="RHEA:24898"/>
        <dbReference type="ChEBI" id="CHEBI:33019"/>
        <dbReference type="ChEBI" id="CHEBI:37565"/>
        <dbReference type="ChEBI" id="CHEBI:58805"/>
        <dbReference type="EC" id="2.7.7.65"/>
    </reaction>
</comment>
<evidence type="ECO:0000313" key="21">
    <source>
        <dbReference type="EMBL" id="QNP27326.1"/>
    </source>
</evidence>
<evidence type="ECO:0000256" key="7">
    <source>
        <dbReference type="ARBA" id="ARBA00022475"/>
    </source>
</evidence>
<gene>
    <name evidence="21" type="primary">yedQ</name>
    <name evidence="21" type="ORF">IAP99_09225</name>
</gene>
<evidence type="ECO:0000256" key="13">
    <source>
        <dbReference type="ARBA" id="ARBA00022842"/>
    </source>
</evidence>
<dbReference type="PANTHER" id="PTHR45138:SF16">
    <property type="entry name" value="DIGUANYLATE CYCLASE DGCQ-RELATED"/>
    <property type="match status" value="1"/>
</dbReference>
<proteinExistence type="predicted"/>
<evidence type="ECO:0000256" key="15">
    <source>
        <dbReference type="ARBA" id="ARBA00022989"/>
    </source>
</evidence>
<evidence type="ECO:0000256" key="20">
    <source>
        <dbReference type="ARBA" id="ARBA00045634"/>
    </source>
</evidence>
<accession>A0A2W7T8A2</accession>
<dbReference type="InterPro" id="IPR029787">
    <property type="entry name" value="Nucleotide_cyclase"/>
</dbReference>
<comment type="pathway">
    <text evidence="3">Purine metabolism; 3',5'-cyclic di-GMP biosynthesis.</text>
</comment>
<dbReference type="NCBIfam" id="NF011955">
    <property type="entry name" value="PRK15426.1"/>
    <property type="match status" value="1"/>
</dbReference>
<evidence type="ECO:0000256" key="9">
    <source>
        <dbReference type="ARBA" id="ARBA00022679"/>
    </source>
</evidence>
<keyword evidence="8" id="KW-0997">Cell inner membrane</keyword>